<name>A0AAQ4E710_AMBAM</name>
<evidence type="ECO:0000313" key="1">
    <source>
        <dbReference type="EMBL" id="KAK8770475.1"/>
    </source>
</evidence>
<sequence>MARARNKYTPQGKCKNTLRKQVAQFANVLVWFTDRFIMARAVLVVLSAIAASTLAQAAVLKDNHAAKLSPAEAPSAVEALRRERLVDEIRRQQELLELSADHLGDDTEEYRFRRLLEKFVYALNVRTIVGAMRDTITGEITPGDIIAKTNEVLGEASSLAVGIVQFLKNMGPMTFRIFMHRILTGEDV</sequence>
<dbReference type="AlphaFoldDB" id="A0AAQ4E710"/>
<dbReference type="EMBL" id="JARKHS020021105">
    <property type="protein sequence ID" value="KAK8770475.1"/>
    <property type="molecule type" value="Genomic_DNA"/>
</dbReference>
<reference evidence="1 2" key="1">
    <citation type="journal article" date="2023" name="Arcadia Sci">
        <title>De novo assembly of a long-read Amblyomma americanum tick genome.</title>
        <authorList>
            <person name="Chou S."/>
            <person name="Poskanzer K.E."/>
            <person name="Rollins M."/>
            <person name="Thuy-Boun P.S."/>
        </authorList>
    </citation>
    <scope>NUCLEOTIDE SEQUENCE [LARGE SCALE GENOMIC DNA]</scope>
    <source>
        <strain evidence="1">F_SG_1</strain>
        <tissue evidence="1">Salivary glands</tissue>
    </source>
</reference>
<gene>
    <name evidence="1" type="ORF">V5799_013065</name>
</gene>
<protein>
    <submittedName>
        <fullName evidence="1">Uncharacterized protein</fullName>
    </submittedName>
</protein>
<proteinExistence type="predicted"/>
<organism evidence="1 2">
    <name type="scientific">Amblyomma americanum</name>
    <name type="common">Lone star tick</name>
    <dbReference type="NCBI Taxonomy" id="6943"/>
    <lineage>
        <taxon>Eukaryota</taxon>
        <taxon>Metazoa</taxon>
        <taxon>Ecdysozoa</taxon>
        <taxon>Arthropoda</taxon>
        <taxon>Chelicerata</taxon>
        <taxon>Arachnida</taxon>
        <taxon>Acari</taxon>
        <taxon>Parasitiformes</taxon>
        <taxon>Ixodida</taxon>
        <taxon>Ixodoidea</taxon>
        <taxon>Ixodidae</taxon>
        <taxon>Amblyomminae</taxon>
        <taxon>Amblyomma</taxon>
    </lineage>
</organism>
<comment type="caution">
    <text evidence="1">The sequence shown here is derived from an EMBL/GenBank/DDBJ whole genome shotgun (WGS) entry which is preliminary data.</text>
</comment>
<dbReference type="Proteomes" id="UP001321473">
    <property type="component" value="Unassembled WGS sequence"/>
</dbReference>
<keyword evidence="2" id="KW-1185">Reference proteome</keyword>
<accession>A0AAQ4E710</accession>
<evidence type="ECO:0000313" key="2">
    <source>
        <dbReference type="Proteomes" id="UP001321473"/>
    </source>
</evidence>